<protein>
    <submittedName>
        <fullName evidence="2">Uncharacterized protein</fullName>
    </submittedName>
</protein>
<dbReference type="AlphaFoldDB" id="A0A3P3EGP5"/>
<dbReference type="Proteomes" id="UP000271590">
    <property type="component" value="Unassembled WGS sequence"/>
</dbReference>
<accession>A0A3P3EGP5</accession>
<sequence>MLVASVVDLYFQFAHANDRVAMAEAGERDARRIVALVQARFQAGAEGRLALHEALQVREERAADLAALRQATTVLRERVRVLLNGASRSLARSIWPDRI</sequence>
<evidence type="ECO:0000313" key="3">
    <source>
        <dbReference type="Proteomes" id="UP000271590"/>
    </source>
</evidence>
<reference evidence="2 3" key="1">
    <citation type="submission" date="2018-11" db="EMBL/GenBank/DDBJ databases">
        <title>The genome of Variovorax sp T529.</title>
        <authorList>
            <person name="Gao J."/>
        </authorList>
    </citation>
    <scope>NUCLEOTIDE SEQUENCE [LARGE SCALE GENOMIC DNA]</scope>
    <source>
        <strain evidence="2 3">T529</strain>
    </source>
</reference>
<organism evidence="2 3">
    <name type="scientific">Variovorax beijingensis</name>
    <dbReference type="NCBI Taxonomy" id="2496117"/>
    <lineage>
        <taxon>Bacteria</taxon>
        <taxon>Pseudomonadati</taxon>
        <taxon>Pseudomonadota</taxon>
        <taxon>Betaproteobacteria</taxon>
        <taxon>Burkholderiales</taxon>
        <taxon>Comamonadaceae</taxon>
        <taxon>Variovorax</taxon>
    </lineage>
</organism>
<evidence type="ECO:0000313" key="2">
    <source>
        <dbReference type="EMBL" id="RRH85565.1"/>
    </source>
</evidence>
<comment type="similarity">
    <text evidence="1">Belongs to the outer membrane factor (OMF) (TC 1.B.17) family.</text>
</comment>
<evidence type="ECO:0000256" key="1">
    <source>
        <dbReference type="ARBA" id="ARBA00007613"/>
    </source>
</evidence>
<name>A0A3P3EGP5_9BURK</name>
<proteinExistence type="inferred from homology"/>
<comment type="caution">
    <text evidence="2">The sequence shown here is derived from an EMBL/GenBank/DDBJ whole genome shotgun (WGS) entry which is preliminary data.</text>
</comment>
<dbReference type="RefSeq" id="WP_124960602.1">
    <property type="nucleotide sequence ID" value="NZ_RQXU01000016.1"/>
</dbReference>
<dbReference type="EMBL" id="RQXU01000016">
    <property type="protein sequence ID" value="RRH85565.1"/>
    <property type="molecule type" value="Genomic_DNA"/>
</dbReference>
<dbReference type="Gene3D" id="1.20.1600.10">
    <property type="entry name" value="Outer membrane efflux proteins (OEP)"/>
    <property type="match status" value="1"/>
</dbReference>
<gene>
    <name evidence="2" type="ORF">EH244_22790</name>
</gene>
<dbReference type="InterPro" id="IPR003423">
    <property type="entry name" value="OMP_efflux"/>
</dbReference>
<dbReference type="SUPFAM" id="SSF56954">
    <property type="entry name" value="Outer membrane efflux proteins (OEP)"/>
    <property type="match status" value="1"/>
</dbReference>
<dbReference type="Pfam" id="PF02321">
    <property type="entry name" value="OEP"/>
    <property type="match status" value="1"/>
</dbReference>